<evidence type="ECO:0000256" key="6">
    <source>
        <dbReference type="ARBA" id="ARBA00022786"/>
    </source>
</evidence>
<feature type="domain" description="RING-type" evidence="10">
    <location>
        <begin position="109"/>
        <end position="150"/>
    </location>
</feature>
<evidence type="ECO:0000256" key="7">
    <source>
        <dbReference type="ARBA" id="ARBA00022833"/>
    </source>
</evidence>
<gene>
    <name evidence="11" type="ORF">ILEXP_LOCUS3607</name>
</gene>
<comment type="catalytic activity">
    <reaction evidence="1">
        <text>S-ubiquitinyl-[E2 ubiquitin-conjugating enzyme]-L-cysteine + [acceptor protein]-L-lysine = [E2 ubiquitin-conjugating enzyme]-L-cysteine + N(6)-ubiquitinyl-[acceptor protein]-L-lysine.</text>
        <dbReference type="EC" id="2.3.2.27"/>
    </reaction>
</comment>
<organism evidence="11 12">
    <name type="scientific">Ilex paraguariensis</name>
    <name type="common">yerba mate</name>
    <dbReference type="NCBI Taxonomy" id="185542"/>
    <lineage>
        <taxon>Eukaryota</taxon>
        <taxon>Viridiplantae</taxon>
        <taxon>Streptophyta</taxon>
        <taxon>Embryophyta</taxon>
        <taxon>Tracheophyta</taxon>
        <taxon>Spermatophyta</taxon>
        <taxon>Magnoliopsida</taxon>
        <taxon>eudicotyledons</taxon>
        <taxon>Gunneridae</taxon>
        <taxon>Pentapetalae</taxon>
        <taxon>asterids</taxon>
        <taxon>campanulids</taxon>
        <taxon>Aquifoliales</taxon>
        <taxon>Aquifoliaceae</taxon>
        <taxon>Ilex</taxon>
    </lineage>
</organism>
<dbReference type="SUPFAM" id="SSF57850">
    <property type="entry name" value="RING/U-box"/>
    <property type="match status" value="1"/>
</dbReference>
<dbReference type="SMART" id="SM00184">
    <property type="entry name" value="RING"/>
    <property type="match status" value="1"/>
</dbReference>
<dbReference type="EMBL" id="CAUOFW020000766">
    <property type="protein sequence ID" value="CAK9136614.1"/>
    <property type="molecule type" value="Genomic_DNA"/>
</dbReference>
<sequence length="153" mass="17667">MGEQPLSSRSLPNHENHPSVRQARMDRVMDRMRKMINFFSEEQRRNLLSHMPLYIPVEGEYSGTELMYCAVDGGLLRKTMLEHLKIGVVSKTRSESKELESIGEQPETCVICLAEYEDLEQIATLDCGHEYHMKCIGQWLRKGKCCPLCKKAY</sequence>
<keyword evidence="3" id="KW-0808">Transferase</keyword>
<dbReference type="InterPro" id="IPR001841">
    <property type="entry name" value="Znf_RING"/>
</dbReference>
<evidence type="ECO:0000256" key="4">
    <source>
        <dbReference type="ARBA" id="ARBA00022723"/>
    </source>
</evidence>
<feature type="compositionally biased region" description="Polar residues" evidence="9">
    <location>
        <begin position="1"/>
        <end position="11"/>
    </location>
</feature>
<dbReference type="PANTHER" id="PTHR22937">
    <property type="entry name" value="E3 UBIQUITIN-PROTEIN LIGASE RNF165"/>
    <property type="match status" value="1"/>
</dbReference>
<dbReference type="AlphaFoldDB" id="A0ABC8R105"/>
<evidence type="ECO:0000256" key="9">
    <source>
        <dbReference type="SAM" id="MobiDB-lite"/>
    </source>
</evidence>
<dbReference type="Pfam" id="PF13639">
    <property type="entry name" value="zf-RING_2"/>
    <property type="match status" value="1"/>
</dbReference>
<dbReference type="InterPro" id="IPR045191">
    <property type="entry name" value="MBR1/2-like"/>
</dbReference>
<evidence type="ECO:0000256" key="5">
    <source>
        <dbReference type="ARBA" id="ARBA00022771"/>
    </source>
</evidence>
<dbReference type="InterPro" id="IPR013083">
    <property type="entry name" value="Znf_RING/FYVE/PHD"/>
</dbReference>
<name>A0ABC8R105_9AQUA</name>
<evidence type="ECO:0000313" key="11">
    <source>
        <dbReference type="EMBL" id="CAK9136614.1"/>
    </source>
</evidence>
<evidence type="ECO:0000256" key="2">
    <source>
        <dbReference type="ARBA" id="ARBA00012483"/>
    </source>
</evidence>
<keyword evidence="12" id="KW-1185">Reference proteome</keyword>
<keyword evidence="6" id="KW-0833">Ubl conjugation pathway</keyword>
<dbReference type="GO" id="GO:0061630">
    <property type="term" value="F:ubiquitin protein ligase activity"/>
    <property type="evidence" value="ECO:0007669"/>
    <property type="project" value="UniProtKB-EC"/>
</dbReference>
<evidence type="ECO:0000256" key="3">
    <source>
        <dbReference type="ARBA" id="ARBA00022679"/>
    </source>
</evidence>
<proteinExistence type="predicted"/>
<dbReference type="PROSITE" id="PS50089">
    <property type="entry name" value="ZF_RING_2"/>
    <property type="match status" value="1"/>
</dbReference>
<comment type="caution">
    <text evidence="11">The sequence shown here is derived from an EMBL/GenBank/DDBJ whole genome shotgun (WGS) entry which is preliminary data.</text>
</comment>
<dbReference type="EC" id="2.3.2.27" evidence="2"/>
<dbReference type="PANTHER" id="PTHR22937:SF65">
    <property type="entry name" value="E3 UBIQUITIN-PROTEIN LIGASE ARK2C"/>
    <property type="match status" value="1"/>
</dbReference>
<reference evidence="11 12" key="1">
    <citation type="submission" date="2024-02" db="EMBL/GenBank/DDBJ databases">
        <authorList>
            <person name="Vignale AGUSTIN F."/>
            <person name="Sosa J E."/>
            <person name="Modenutti C."/>
        </authorList>
    </citation>
    <scope>NUCLEOTIDE SEQUENCE [LARGE SCALE GENOMIC DNA]</scope>
</reference>
<feature type="compositionally biased region" description="Basic and acidic residues" evidence="9">
    <location>
        <begin position="12"/>
        <end position="23"/>
    </location>
</feature>
<dbReference type="Proteomes" id="UP001642360">
    <property type="component" value="Unassembled WGS sequence"/>
</dbReference>
<dbReference type="Gene3D" id="3.30.40.10">
    <property type="entry name" value="Zinc/RING finger domain, C3HC4 (zinc finger)"/>
    <property type="match status" value="1"/>
</dbReference>
<keyword evidence="7" id="KW-0862">Zinc</keyword>
<evidence type="ECO:0000313" key="12">
    <source>
        <dbReference type="Proteomes" id="UP001642360"/>
    </source>
</evidence>
<dbReference type="GO" id="GO:0008270">
    <property type="term" value="F:zinc ion binding"/>
    <property type="evidence" value="ECO:0007669"/>
    <property type="project" value="UniProtKB-KW"/>
</dbReference>
<feature type="region of interest" description="Disordered" evidence="9">
    <location>
        <begin position="1"/>
        <end position="23"/>
    </location>
</feature>
<accession>A0ABC8R105</accession>
<keyword evidence="4" id="KW-0479">Metal-binding</keyword>
<keyword evidence="5 8" id="KW-0863">Zinc-finger</keyword>
<evidence type="ECO:0000259" key="10">
    <source>
        <dbReference type="PROSITE" id="PS50089"/>
    </source>
</evidence>
<evidence type="ECO:0000256" key="8">
    <source>
        <dbReference type="PROSITE-ProRule" id="PRU00175"/>
    </source>
</evidence>
<protein>
    <recommendedName>
        <fullName evidence="2">RING-type E3 ubiquitin transferase</fullName>
        <ecNumber evidence="2">2.3.2.27</ecNumber>
    </recommendedName>
</protein>
<evidence type="ECO:0000256" key="1">
    <source>
        <dbReference type="ARBA" id="ARBA00000900"/>
    </source>
</evidence>